<dbReference type="PROSITE" id="PS00455">
    <property type="entry name" value="AMP_BINDING"/>
    <property type="match status" value="1"/>
</dbReference>
<proteinExistence type="inferred from homology"/>
<dbReference type="InterPro" id="IPR025110">
    <property type="entry name" value="AMP-bd_C"/>
</dbReference>
<dbReference type="InterPro" id="IPR000873">
    <property type="entry name" value="AMP-dep_synth/lig_dom"/>
</dbReference>
<evidence type="ECO:0000259" key="2">
    <source>
        <dbReference type="Pfam" id="PF00501"/>
    </source>
</evidence>
<dbReference type="EMBL" id="MVIE01000004">
    <property type="protein sequence ID" value="ORB45406.1"/>
    <property type="molecule type" value="Genomic_DNA"/>
</dbReference>
<feature type="domain" description="AMP-dependent synthetase/ligase" evidence="2">
    <location>
        <begin position="18"/>
        <end position="347"/>
    </location>
</feature>
<dbReference type="RefSeq" id="WP_083169349.1">
    <property type="nucleotide sequence ID" value="NZ_AP022619.1"/>
</dbReference>
<dbReference type="OrthoDB" id="3508734at2"/>
<dbReference type="InterPro" id="IPR042099">
    <property type="entry name" value="ANL_N_sf"/>
</dbReference>
<dbReference type="SUPFAM" id="SSF56801">
    <property type="entry name" value="Acetyl-CoA synthetase-like"/>
    <property type="match status" value="1"/>
</dbReference>
<gene>
    <name evidence="4" type="ORF">BST39_04045</name>
</gene>
<dbReference type="PANTHER" id="PTHR43201:SF8">
    <property type="entry name" value="ACYL-COA SYNTHETASE FAMILY MEMBER 3"/>
    <property type="match status" value="1"/>
</dbReference>
<dbReference type="InterPro" id="IPR020845">
    <property type="entry name" value="AMP-binding_CS"/>
</dbReference>
<dbReference type="PANTHER" id="PTHR43201">
    <property type="entry name" value="ACYL-COA SYNTHETASE"/>
    <property type="match status" value="1"/>
</dbReference>
<dbReference type="GO" id="GO:0006631">
    <property type="term" value="P:fatty acid metabolic process"/>
    <property type="evidence" value="ECO:0007669"/>
    <property type="project" value="TreeGrafter"/>
</dbReference>
<evidence type="ECO:0000313" key="5">
    <source>
        <dbReference type="Proteomes" id="UP000192513"/>
    </source>
</evidence>
<comment type="caution">
    <text evidence="4">The sequence shown here is derived from an EMBL/GenBank/DDBJ whole genome shotgun (WGS) entry which is preliminary data.</text>
</comment>
<dbReference type="Gene3D" id="3.30.300.30">
    <property type="match status" value="1"/>
</dbReference>
<dbReference type="Proteomes" id="UP000192513">
    <property type="component" value="Unassembled WGS sequence"/>
</dbReference>
<reference evidence="4 5" key="1">
    <citation type="submission" date="2017-02" db="EMBL/GenBank/DDBJ databases">
        <title>The new phylogeny of genus Mycobacterium.</title>
        <authorList>
            <person name="Tortoli E."/>
            <person name="Trovato A."/>
            <person name="Cirillo D.M."/>
        </authorList>
    </citation>
    <scope>NUCLEOTIDE SEQUENCE [LARGE SCALE GENOMIC DNA]</scope>
    <source>
        <strain evidence="4 5">DSM 45000</strain>
    </source>
</reference>
<dbReference type="Pfam" id="PF13193">
    <property type="entry name" value="AMP-binding_C"/>
    <property type="match status" value="1"/>
</dbReference>
<evidence type="ECO:0000259" key="3">
    <source>
        <dbReference type="Pfam" id="PF13193"/>
    </source>
</evidence>
<dbReference type="GO" id="GO:0031956">
    <property type="term" value="F:medium-chain fatty acid-CoA ligase activity"/>
    <property type="evidence" value="ECO:0007669"/>
    <property type="project" value="TreeGrafter"/>
</dbReference>
<dbReference type="STRING" id="590652.BST39_04045"/>
<feature type="domain" description="AMP-binding enzyme C-terminal" evidence="3">
    <location>
        <begin position="397"/>
        <end position="468"/>
    </location>
</feature>
<evidence type="ECO:0000256" key="1">
    <source>
        <dbReference type="ARBA" id="ARBA00006432"/>
    </source>
</evidence>
<organism evidence="4 5">
    <name type="scientific">Mycobacterium paraseoulense</name>
    <dbReference type="NCBI Taxonomy" id="590652"/>
    <lineage>
        <taxon>Bacteria</taxon>
        <taxon>Bacillati</taxon>
        <taxon>Actinomycetota</taxon>
        <taxon>Actinomycetes</taxon>
        <taxon>Mycobacteriales</taxon>
        <taxon>Mycobacteriaceae</taxon>
        <taxon>Mycobacterium</taxon>
    </lineage>
</organism>
<dbReference type="Gene3D" id="3.40.50.12780">
    <property type="entry name" value="N-terminal domain of ligase-like"/>
    <property type="match status" value="1"/>
</dbReference>
<protein>
    <submittedName>
        <fullName evidence="4">Acyl-CoA synthetase</fullName>
    </submittedName>
</protein>
<keyword evidence="5" id="KW-1185">Reference proteome</keyword>
<name>A0A1X0IES8_9MYCO</name>
<accession>A0A1X0IES8</accession>
<dbReference type="AlphaFoldDB" id="A0A1X0IES8"/>
<dbReference type="Pfam" id="PF00501">
    <property type="entry name" value="AMP-binding"/>
    <property type="match status" value="1"/>
</dbReference>
<sequence>MAVSPLNPDEFAGTGELFAAAARVYGDRIAYVDRGERIGFAEWYRRSQTVAAQMRSRGVGVGEVVALLLPSGIDYAVCYGAAALLGAITAGINPRLGPYEVIGILARADPALVVVDEVTVKAELAGCPTLRRAELASAVGAVVTPAVTTRSDPVALIFSSGTTGQPKGAIFDGDNLAAGALASGVMSEPFDRRLTSTPFSHAGYMFKLWDQLVWGSTLVIPDTPWSVQSMVARLTDERITVAGAVPTQWEKLLDSDVSRESLGHLRIGVVASAPASPELVRRVGERIGVPLVVRYAMTECPTISGTDPDDPPDLLCTTVGRPAPGMAVRINDGLVEVSGPCVMREYWRQPDLTAETVRDGWLRTGDVGEIGEDGCLRLLGRSGDMYIRGGFNVHPLEVERVLARHPGVARVAVVSRPAPVIGEIGVAFVVPAGEPPSLLDVRRWVSDRLADYKAPDELVIVDELPLTAMLKPDRAALRRRLEAESG</sequence>
<dbReference type="InterPro" id="IPR045851">
    <property type="entry name" value="AMP-bd_C_sf"/>
</dbReference>
<comment type="similarity">
    <text evidence="1">Belongs to the ATP-dependent AMP-binding enzyme family.</text>
</comment>
<evidence type="ECO:0000313" key="4">
    <source>
        <dbReference type="EMBL" id="ORB45406.1"/>
    </source>
</evidence>